<feature type="chain" id="PRO_5002990793" evidence="12">
    <location>
        <begin position="21"/>
        <end position="711"/>
    </location>
</feature>
<protein>
    <submittedName>
        <fullName evidence="15">TonB-dependent siderophore receptor</fullName>
    </submittedName>
</protein>
<evidence type="ECO:0000256" key="6">
    <source>
        <dbReference type="ARBA" id="ARBA00023077"/>
    </source>
</evidence>
<dbReference type="GO" id="GO:0015891">
    <property type="term" value="P:siderophore transport"/>
    <property type="evidence" value="ECO:0007669"/>
    <property type="project" value="InterPro"/>
</dbReference>
<keyword evidence="4 10" id="KW-1134">Transmembrane beta strand</keyword>
<evidence type="ECO:0000259" key="14">
    <source>
        <dbReference type="Pfam" id="PF07715"/>
    </source>
</evidence>
<sequence length="711" mass="80063">MKKVSLSLVVVLNMLTSLYAENNATASTPEDLGTIEVQDTQKLRRDDRDYEARKLVKSTTRLDLTARETPQSLTVVTEAKLKDMGITDYQVLMRNIAGITSGRMDERLYPTARGFSIDYYLLDSMPSFGGFSLGANDLNLLPYERVEVVKGANGLLAGAGNPAASLNFIRKHADSTIPKGYISLNGGSYDKYGLKTDVQSPLNQSGSVRGRLAFMHERSHSYMDYYNRRNTAVYGVLDIDVTDDSRLSFGSFYQTLRRHGTRWGGMPAFNSDGTRTHFGKNKIFSQPWTRYDISTLDFYADFKQYFSNEASLSLSYSFRRAHTDSNLLYYGGRVGPGGIGNVADLSVYANKREENIHNIDAYANIPYELFGQDHEFVFGVMYNLYKKGSDNVSSYWNNRNTPAGLAYAARTRINFNDLHIEDPRLPYVDQNNADRTIQKAIYAANKLSITEDLKLLLGTRMSYYKYKITGGADNRNFTREITPYTGITYDLDDHHTLYASYTSIFKPQTYKDKNNKYLDPIQGKDYEAGIKGEYFDGDLQASLGVFKIIQDKLGIRTDEYITGTNSYAYRQGRGVTSRGFEADVNGKITDALSLSMGLAHYKAKDADGNIYASDSSRTSANLFAKYEIGTFRIGAGAMYRSKIYSDSPYGRIEQKAYTIANVMLGYKASKNLDVQLNVDNITDKRYFEGIGSNRMIYGDPRTFNLSLTYSF</sequence>
<dbReference type="STRING" id="824.CGRAC_0678"/>
<evidence type="ECO:0000313" key="16">
    <source>
        <dbReference type="Proteomes" id="UP000005709"/>
    </source>
</evidence>
<evidence type="ECO:0000313" key="15">
    <source>
        <dbReference type="EMBL" id="EEV17284.1"/>
    </source>
</evidence>
<dbReference type="PROSITE" id="PS52016">
    <property type="entry name" value="TONB_DEPENDENT_REC_3"/>
    <property type="match status" value="1"/>
</dbReference>
<evidence type="ECO:0000256" key="8">
    <source>
        <dbReference type="ARBA" id="ARBA00023170"/>
    </source>
</evidence>
<evidence type="ECO:0000256" key="10">
    <source>
        <dbReference type="PROSITE-ProRule" id="PRU01360"/>
    </source>
</evidence>
<dbReference type="InterPro" id="IPR010105">
    <property type="entry name" value="TonB_sidphr_rcpt"/>
</dbReference>
<evidence type="ECO:0000256" key="9">
    <source>
        <dbReference type="ARBA" id="ARBA00023237"/>
    </source>
</evidence>
<reference evidence="15 16" key="1">
    <citation type="submission" date="2009-07" db="EMBL/GenBank/DDBJ databases">
        <authorList>
            <person name="Madupu R."/>
            <person name="Sebastian Y."/>
            <person name="Durkin A.S."/>
            <person name="Torralba M."/>
            <person name="Methe B."/>
            <person name="Sutton G.G."/>
            <person name="Strausberg R.L."/>
            <person name="Nelson K.E."/>
        </authorList>
    </citation>
    <scope>NUCLEOTIDE SEQUENCE [LARGE SCALE GENOMIC DNA]</scope>
    <source>
        <strain evidence="15 16">RM3268</strain>
    </source>
</reference>
<dbReference type="Gene3D" id="2.170.130.10">
    <property type="entry name" value="TonB-dependent receptor, plug domain"/>
    <property type="match status" value="1"/>
</dbReference>
<organism evidence="15 16">
    <name type="scientific">Campylobacter gracilis RM3268</name>
    <dbReference type="NCBI Taxonomy" id="553220"/>
    <lineage>
        <taxon>Bacteria</taxon>
        <taxon>Pseudomonadati</taxon>
        <taxon>Campylobacterota</taxon>
        <taxon>Epsilonproteobacteria</taxon>
        <taxon>Campylobacterales</taxon>
        <taxon>Campylobacteraceae</taxon>
        <taxon>Campylobacter</taxon>
    </lineage>
</organism>
<dbReference type="InterPro" id="IPR036942">
    <property type="entry name" value="Beta-barrel_TonB_sf"/>
</dbReference>
<evidence type="ECO:0000256" key="4">
    <source>
        <dbReference type="ARBA" id="ARBA00022452"/>
    </source>
</evidence>
<dbReference type="InterPro" id="IPR039426">
    <property type="entry name" value="TonB-dep_rcpt-like"/>
</dbReference>
<dbReference type="EMBL" id="ACYG01000027">
    <property type="protein sequence ID" value="EEV17284.1"/>
    <property type="molecule type" value="Genomic_DNA"/>
</dbReference>
<comment type="caution">
    <text evidence="15">The sequence shown here is derived from an EMBL/GenBank/DDBJ whole genome shotgun (WGS) entry which is preliminary data.</text>
</comment>
<evidence type="ECO:0000256" key="11">
    <source>
        <dbReference type="RuleBase" id="RU003357"/>
    </source>
</evidence>
<dbReference type="PANTHER" id="PTHR32552:SF74">
    <property type="entry name" value="HYDROXAMATE SIDEROPHORE RECEPTOR FHUE"/>
    <property type="match status" value="1"/>
</dbReference>
<keyword evidence="8 15" id="KW-0675">Receptor</keyword>
<dbReference type="Gene3D" id="2.40.170.20">
    <property type="entry name" value="TonB-dependent receptor, beta-barrel domain"/>
    <property type="match status" value="1"/>
</dbReference>
<keyword evidence="7 10" id="KW-0472">Membrane</keyword>
<dbReference type="Proteomes" id="UP000005709">
    <property type="component" value="Unassembled WGS sequence"/>
</dbReference>
<keyword evidence="6 11" id="KW-0798">TonB box</keyword>
<evidence type="ECO:0000259" key="13">
    <source>
        <dbReference type="Pfam" id="PF00593"/>
    </source>
</evidence>
<keyword evidence="9 10" id="KW-0998">Cell outer membrane</keyword>
<evidence type="ECO:0000256" key="3">
    <source>
        <dbReference type="ARBA" id="ARBA00022448"/>
    </source>
</evidence>
<dbReference type="OrthoDB" id="174652at2"/>
<comment type="similarity">
    <text evidence="2 10 11">Belongs to the TonB-dependent receptor family.</text>
</comment>
<feature type="domain" description="TonB-dependent receptor-like beta-barrel" evidence="13">
    <location>
        <begin position="255"/>
        <end position="681"/>
    </location>
</feature>
<feature type="domain" description="TonB-dependent receptor plug" evidence="14">
    <location>
        <begin position="66"/>
        <end position="164"/>
    </location>
</feature>
<feature type="signal peptide" evidence="12">
    <location>
        <begin position="1"/>
        <end position="20"/>
    </location>
</feature>
<dbReference type="PANTHER" id="PTHR32552">
    <property type="entry name" value="FERRICHROME IRON RECEPTOR-RELATED"/>
    <property type="match status" value="1"/>
</dbReference>
<dbReference type="NCBIfam" id="TIGR01783">
    <property type="entry name" value="TonB-siderophor"/>
    <property type="match status" value="1"/>
</dbReference>
<evidence type="ECO:0000256" key="2">
    <source>
        <dbReference type="ARBA" id="ARBA00009810"/>
    </source>
</evidence>
<dbReference type="AlphaFoldDB" id="C8PK29"/>
<dbReference type="Pfam" id="PF00593">
    <property type="entry name" value="TonB_dep_Rec_b-barrel"/>
    <property type="match status" value="1"/>
</dbReference>
<dbReference type="Pfam" id="PF07715">
    <property type="entry name" value="Plug"/>
    <property type="match status" value="1"/>
</dbReference>
<proteinExistence type="inferred from homology"/>
<dbReference type="GO" id="GO:0038023">
    <property type="term" value="F:signaling receptor activity"/>
    <property type="evidence" value="ECO:0007669"/>
    <property type="project" value="InterPro"/>
</dbReference>
<evidence type="ECO:0000256" key="12">
    <source>
        <dbReference type="SAM" id="SignalP"/>
    </source>
</evidence>
<accession>C8PK29</accession>
<dbReference type="InterPro" id="IPR000531">
    <property type="entry name" value="Beta-barrel_TonB"/>
</dbReference>
<dbReference type="CDD" id="cd01347">
    <property type="entry name" value="ligand_gated_channel"/>
    <property type="match status" value="1"/>
</dbReference>
<dbReference type="GO" id="GO:0015344">
    <property type="term" value="F:siderophore uptake transmembrane transporter activity"/>
    <property type="evidence" value="ECO:0007669"/>
    <property type="project" value="TreeGrafter"/>
</dbReference>
<dbReference type="SUPFAM" id="SSF56935">
    <property type="entry name" value="Porins"/>
    <property type="match status" value="1"/>
</dbReference>
<comment type="subcellular location">
    <subcellularLocation>
        <location evidence="1 10">Cell outer membrane</location>
        <topology evidence="1 10">Multi-pass membrane protein</topology>
    </subcellularLocation>
</comment>
<evidence type="ECO:0000256" key="5">
    <source>
        <dbReference type="ARBA" id="ARBA00022692"/>
    </source>
</evidence>
<keyword evidence="3 10" id="KW-0813">Transport</keyword>
<gene>
    <name evidence="15" type="ORF">CAMGR0001_1580</name>
</gene>
<keyword evidence="5 10" id="KW-0812">Transmembrane</keyword>
<dbReference type="RefSeq" id="WP_005872343.1">
    <property type="nucleotide sequence ID" value="NZ_ACYG01000027.1"/>
</dbReference>
<dbReference type="eggNOG" id="COG4773">
    <property type="taxonomic scope" value="Bacteria"/>
</dbReference>
<keyword evidence="12" id="KW-0732">Signal</keyword>
<name>C8PK29_9BACT</name>
<evidence type="ECO:0000256" key="1">
    <source>
        <dbReference type="ARBA" id="ARBA00004571"/>
    </source>
</evidence>
<dbReference type="GO" id="GO:0009279">
    <property type="term" value="C:cell outer membrane"/>
    <property type="evidence" value="ECO:0007669"/>
    <property type="project" value="UniProtKB-SubCell"/>
</dbReference>
<keyword evidence="16" id="KW-1185">Reference proteome</keyword>
<evidence type="ECO:0000256" key="7">
    <source>
        <dbReference type="ARBA" id="ARBA00023136"/>
    </source>
</evidence>
<dbReference type="InterPro" id="IPR012910">
    <property type="entry name" value="Plug_dom"/>
</dbReference>
<dbReference type="InterPro" id="IPR037066">
    <property type="entry name" value="Plug_dom_sf"/>
</dbReference>